<keyword evidence="5" id="KW-0862">Zinc</keyword>
<feature type="domain" description="Peptidase M16 N-terminal" evidence="7">
    <location>
        <begin position="127"/>
        <end position="159"/>
    </location>
</feature>
<dbReference type="GO" id="GO:0043171">
    <property type="term" value="P:peptide catabolic process"/>
    <property type="evidence" value="ECO:0007669"/>
    <property type="project" value="TreeGrafter"/>
</dbReference>
<dbReference type="PANTHER" id="PTHR43690">
    <property type="entry name" value="NARDILYSIN"/>
    <property type="match status" value="1"/>
</dbReference>
<keyword evidence="4" id="KW-0378">Hydrolase</keyword>
<organism evidence="8 9">
    <name type="scientific">Ananas comosus</name>
    <name type="common">Pineapple</name>
    <name type="synonym">Ananas ananas</name>
    <dbReference type="NCBI Taxonomy" id="4615"/>
    <lineage>
        <taxon>Eukaryota</taxon>
        <taxon>Viridiplantae</taxon>
        <taxon>Streptophyta</taxon>
        <taxon>Embryophyta</taxon>
        <taxon>Tracheophyta</taxon>
        <taxon>Spermatophyta</taxon>
        <taxon>Magnoliopsida</taxon>
        <taxon>Liliopsida</taxon>
        <taxon>Poales</taxon>
        <taxon>Bromeliaceae</taxon>
        <taxon>Bromelioideae</taxon>
        <taxon>Ananas</taxon>
    </lineage>
</organism>
<dbReference type="Pfam" id="PF00675">
    <property type="entry name" value="Peptidase_M16"/>
    <property type="match status" value="2"/>
</dbReference>
<evidence type="ECO:0000256" key="2">
    <source>
        <dbReference type="ARBA" id="ARBA00022670"/>
    </source>
</evidence>
<dbReference type="EMBL" id="LSRQ01004332">
    <property type="protein sequence ID" value="OAY69616.1"/>
    <property type="molecule type" value="Genomic_DNA"/>
</dbReference>
<dbReference type="PROSITE" id="PS00143">
    <property type="entry name" value="INSULINASE"/>
    <property type="match status" value="1"/>
</dbReference>
<evidence type="ECO:0000256" key="4">
    <source>
        <dbReference type="ARBA" id="ARBA00022801"/>
    </source>
</evidence>
<dbReference type="GO" id="GO:0005739">
    <property type="term" value="C:mitochondrion"/>
    <property type="evidence" value="ECO:0007669"/>
    <property type="project" value="TreeGrafter"/>
</dbReference>
<dbReference type="AlphaFoldDB" id="A0A199UYB4"/>
<dbReference type="PANTHER" id="PTHR43690:SF18">
    <property type="entry name" value="INSULIN-DEGRADING ENZYME-RELATED"/>
    <property type="match status" value="1"/>
</dbReference>
<keyword evidence="6" id="KW-0482">Metalloprotease</keyword>
<dbReference type="GO" id="GO:0051603">
    <property type="term" value="P:proteolysis involved in protein catabolic process"/>
    <property type="evidence" value="ECO:0007669"/>
    <property type="project" value="TreeGrafter"/>
</dbReference>
<evidence type="ECO:0000256" key="5">
    <source>
        <dbReference type="ARBA" id="ARBA00022833"/>
    </source>
</evidence>
<dbReference type="InterPro" id="IPR011249">
    <property type="entry name" value="Metalloenz_LuxS/M16"/>
</dbReference>
<evidence type="ECO:0000313" key="8">
    <source>
        <dbReference type="EMBL" id="OAY69616.1"/>
    </source>
</evidence>
<comment type="caution">
    <text evidence="8">The sequence shown here is derived from an EMBL/GenBank/DDBJ whole genome shotgun (WGS) entry which is preliminary data.</text>
</comment>
<proteinExistence type="inferred from homology"/>
<name>A0A199UYB4_ANACO</name>
<evidence type="ECO:0000259" key="7">
    <source>
        <dbReference type="Pfam" id="PF00675"/>
    </source>
</evidence>
<evidence type="ECO:0000256" key="1">
    <source>
        <dbReference type="ARBA" id="ARBA00007261"/>
    </source>
</evidence>
<dbReference type="InterPro" id="IPR050626">
    <property type="entry name" value="Peptidase_M16"/>
</dbReference>
<evidence type="ECO:0000256" key="6">
    <source>
        <dbReference type="ARBA" id="ARBA00023049"/>
    </source>
</evidence>
<feature type="non-terminal residue" evidence="8">
    <location>
        <position position="1"/>
    </location>
</feature>
<dbReference type="STRING" id="4615.A0A199UYB4"/>
<keyword evidence="2" id="KW-0645">Protease</keyword>
<feature type="domain" description="Peptidase M16 N-terminal" evidence="7">
    <location>
        <begin position="45"/>
        <end position="102"/>
    </location>
</feature>
<sequence length="159" mass="18068">FENTFEERTYRGGKMAVGISEVEIIKPRTDKREYRRIILSNSLEVLLISDPDTDKAAASMNVSIGYFCDPEGLEGLAHFLEHMLFYASEKYPVEDSYSKYITEVLPLLLLTLGNLYWLTAFLGMLDNQHGGSTNAYTSAEHTNFYFDINADCLDDALDR</sequence>
<dbReference type="SUPFAM" id="SSF63411">
    <property type="entry name" value="LuxS/MPP-like metallohydrolase"/>
    <property type="match status" value="1"/>
</dbReference>
<dbReference type="Proteomes" id="UP000092600">
    <property type="component" value="Unassembled WGS sequence"/>
</dbReference>
<dbReference type="GO" id="GO:0004222">
    <property type="term" value="F:metalloendopeptidase activity"/>
    <property type="evidence" value="ECO:0007669"/>
    <property type="project" value="InterPro"/>
</dbReference>
<gene>
    <name evidence="8" type="ORF">ACMD2_15807</name>
</gene>
<keyword evidence="3" id="KW-0479">Metal-binding</keyword>
<dbReference type="Gene3D" id="3.30.830.10">
    <property type="entry name" value="Metalloenzyme, LuxS/M16 peptidase-like"/>
    <property type="match status" value="1"/>
</dbReference>
<reference evidence="8 9" key="1">
    <citation type="journal article" date="2016" name="DNA Res.">
        <title>The draft genome of MD-2 pineapple using hybrid error correction of long reads.</title>
        <authorList>
            <person name="Redwan R.M."/>
            <person name="Saidin A."/>
            <person name="Kumar S.V."/>
        </authorList>
    </citation>
    <scope>NUCLEOTIDE SEQUENCE [LARGE SCALE GENOMIC DNA]</scope>
    <source>
        <strain evidence="9">cv. MD2</strain>
        <tissue evidence="8">Leaf</tissue>
    </source>
</reference>
<accession>A0A199UYB4</accession>
<dbReference type="InterPro" id="IPR001431">
    <property type="entry name" value="Pept_M16_Zn_BS"/>
</dbReference>
<comment type="similarity">
    <text evidence="1">Belongs to the peptidase M16 family.</text>
</comment>
<dbReference type="GO" id="GO:0046872">
    <property type="term" value="F:metal ion binding"/>
    <property type="evidence" value="ECO:0007669"/>
    <property type="project" value="UniProtKB-KW"/>
</dbReference>
<evidence type="ECO:0000313" key="9">
    <source>
        <dbReference type="Proteomes" id="UP000092600"/>
    </source>
</evidence>
<dbReference type="GO" id="GO:0005829">
    <property type="term" value="C:cytosol"/>
    <property type="evidence" value="ECO:0007669"/>
    <property type="project" value="TreeGrafter"/>
</dbReference>
<evidence type="ECO:0000256" key="3">
    <source>
        <dbReference type="ARBA" id="ARBA00022723"/>
    </source>
</evidence>
<protein>
    <submittedName>
        <fullName evidence="8">Zinc-metallopeptidase, peroxisomal</fullName>
    </submittedName>
</protein>
<dbReference type="InterPro" id="IPR011765">
    <property type="entry name" value="Pept_M16_N"/>
</dbReference>